<organism evidence="1 2">
    <name type="scientific">Bittarella massiliensis</name>
    <name type="common">ex Durand et al. 2017</name>
    <dbReference type="NCBI Taxonomy" id="1720313"/>
    <lineage>
        <taxon>Bacteria</taxon>
        <taxon>Bacillati</taxon>
        <taxon>Bacillota</taxon>
        <taxon>Clostridia</taxon>
        <taxon>Eubacteriales</taxon>
        <taxon>Oscillospiraceae</taxon>
        <taxon>Bittarella (ex Durand et al. 2017)</taxon>
    </lineage>
</organism>
<accession>A0AAW5KJ41</accession>
<comment type="caution">
    <text evidence="1">The sequence shown here is derived from an EMBL/GenBank/DDBJ whole genome shotgun (WGS) entry which is preliminary data.</text>
</comment>
<dbReference type="InterPro" id="IPR056209">
    <property type="entry name" value="SU10_adaptor"/>
</dbReference>
<evidence type="ECO:0000313" key="1">
    <source>
        <dbReference type="EMBL" id="MCQ4950255.1"/>
    </source>
</evidence>
<dbReference type="EMBL" id="JANGAB010000007">
    <property type="protein sequence ID" value="MCQ4950255.1"/>
    <property type="molecule type" value="Genomic_DNA"/>
</dbReference>
<dbReference type="Proteomes" id="UP001205063">
    <property type="component" value="Unassembled WGS sequence"/>
</dbReference>
<dbReference type="AlphaFoldDB" id="A0AAW5KJ41"/>
<dbReference type="Pfam" id="PF24175">
    <property type="entry name" value="SU10_adaptor"/>
    <property type="match status" value="1"/>
</dbReference>
<sequence length="179" mass="19593">MTAREMIARVKEAYPSTLPDSAILALLQEAEARLCAEDPLRIACEWLPVNGEGRVELPAGVRPYMVQQVDGLPLALTPGTGRACKSSDGVFLPAGRRAERARVVYRRPPPTLAPESELTLDDGYAGCYLYYALAKLELWRGNIGGYNNYSALLESLTGQYTRAAVQTLSGSRQRFVSEV</sequence>
<name>A0AAW5KJ41_9FIRM</name>
<evidence type="ECO:0000313" key="2">
    <source>
        <dbReference type="Proteomes" id="UP001205063"/>
    </source>
</evidence>
<reference evidence="1" key="1">
    <citation type="submission" date="2022-06" db="EMBL/GenBank/DDBJ databases">
        <title>Isolation of gut microbiota from human fecal samples.</title>
        <authorList>
            <person name="Pamer E.G."/>
            <person name="Barat B."/>
            <person name="Waligurski E."/>
            <person name="Medina S."/>
            <person name="Paddock L."/>
            <person name="Mostad J."/>
        </authorList>
    </citation>
    <scope>NUCLEOTIDE SEQUENCE</scope>
    <source>
        <strain evidence="1">DFI.7.96</strain>
    </source>
</reference>
<dbReference type="RefSeq" id="WP_216401528.1">
    <property type="nucleotide sequence ID" value="NZ_JANGAB010000007.1"/>
</dbReference>
<protein>
    <submittedName>
        <fullName evidence="1">Uncharacterized protein</fullName>
    </submittedName>
</protein>
<gene>
    <name evidence="1" type="ORF">NE646_11335</name>
</gene>
<proteinExistence type="predicted"/>